<protein>
    <submittedName>
        <fullName evidence="1">Phage protein</fullName>
    </submittedName>
</protein>
<evidence type="ECO:0000313" key="1">
    <source>
        <dbReference type="EMBL" id="CCJ48962.1"/>
    </source>
</evidence>
<gene>
    <name evidence="1" type="ordered locus">BN117_1629</name>
</gene>
<reference evidence="1 2" key="1">
    <citation type="journal article" date="2012" name="BMC Genomics">
        <title>Comparative genomics of the classical Bordetella subspecies: the evolution and exchange of virulence-associated diversity amongst closely related pathogens.</title>
        <authorList>
            <person name="Park J."/>
            <person name="Zhang Y."/>
            <person name="Buboltz A.M."/>
            <person name="Zhang X."/>
            <person name="Schuster S.C."/>
            <person name="Ahuja U."/>
            <person name="Liu M."/>
            <person name="Miller J.F."/>
            <person name="Sebaihia M."/>
            <person name="Bentley S.D."/>
            <person name="Parkhill J."/>
            <person name="Harvill E.T."/>
        </authorList>
    </citation>
    <scope>NUCLEOTIDE SEQUENCE [LARGE SCALE GENOMIC DNA]</scope>
    <source>
        <strain evidence="1 2">Bpp5</strain>
    </source>
</reference>
<evidence type="ECO:0000313" key="2">
    <source>
        <dbReference type="Proteomes" id="UP000008035"/>
    </source>
</evidence>
<dbReference type="HOGENOM" id="CLU_1718789_0_0_4"/>
<proteinExistence type="predicted"/>
<name>K0MGT2_BORPB</name>
<dbReference type="Proteomes" id="UP000008035">
    <property type="component" value="Chromosome"/>
</dbReference>
<sequence>MSGLVAAESRIPAMTAQAIDKVRELEAITRDLPQVEIATDHVLHGGMYARTICIPAGVVLTGVFIRVPTLLVFDGNATVNAGDDATTLVGYHVLAASAHRRQAFLAHADTRLTMVFATQAKTVAEAEDEFTDEAHLLFSRKPGAVNRINITGE</sequence>
<organism evidence="1 2">
    <name type="scientific">Bordetella parapertussis (strain Bpp5)</name>
    <dbReference type="NCBI Taxonomy" id="1208660"/>
    <lineage>
        <taxon>Bacteria</taxon>
        <taxon>Pseudomonadati</taxon>
        <taxon>Pseudomonadota</taxon>
        <taxon>Betaproteobacteria</taxon>
        <taxon>Burkholderiales</taxon>
        <taxon>Alcaligenaceae</taxon>
        <taxon>Bordetella</taxon>
    </lineage>
</organism>
<accession>K0MGT2</accession>
<dbReference type="AlphaFoldDB" id="K0MGT2"/>
<dbReference type="KEGG" id="bpar:BN117_1629"/>
<dbReference type="EMBL" id="HE965803">
    <property type="protein sequence ID" value="CCJ48962.1"/>
    <property type="molecule type" value="Genomic_DNA"/>
</dbReference>